<dbReference type="AlphaFoldDB" id="A0A399FFE7"/>
<comment type="caution">
    <text evidence="2">The sequence shown here is derived from an EMBL/GenBank/DDBJ whole genome shotgun (WGS) entry which is preliminary data.</text>
</comment>
<keyword evidence="3" id="KW-1185">Reference proteome</keyword>
<dbReference type="Proteomes" id="UP000266178">
    <property type="component" value="Unassembled WGS sequence"/>
</dbReference>
<accession>A0A399FFE7</accession>
<keyword evidence="1" id="KW-1133">Transmembrane helix</keyword>
<keyword evidence="1" id="KW-0472">Membrane</keyword>
<evidence type="ECO:0000313" key="2">
    <source>
        <dbReference type="EMBL" id="RIH93871.1"/>
    </source>
</evidence>
<dbReference type="InterPro" id="IPR036388">
    <property type="entry name" value="WH-like_DNA-bd_sf"/>
</dbReference>
<dbReference type="EMBL" id="QWLB01000002">
    <property type="protein sequence ID" value="RIH93871.1"/>
    <property type="molecule type" value="Genomic_DNA"/>
</dbReference>
<feature type="transmembrane region" description="Helical" evidence="1">
    <location>
        <begin position="27"/>
        <end position="45"/>
    </location>
</feature>
<gene>
    <name evidence="2" type="ORF">Mgrana_00220</name>
</gene>
<evidence type="ECO:0000313" key="3">
    <source>
        <dbReference type="Proteomes" id="UP000266178"/>
    </source>
</evidence>
<sequence length="121" mass="13185">MLPRLVIAVAVAGAVFALSLATFKWNGPSFALSALLGAGAGAWAYRWNLRLERAGISPAARERVAMQTAWRKGGRISPAELERLVGMPQAQARETLEALCERGLCLREGESFIFYTRGHRA</sequence>
<organism evidence="2 3">
    <name type="scientific">Meiothermus granaticius NBRC 107808</name>
    <dbReference type="NCBI Taxonomy" id="1227551"/>
    <lineage>
        <taxon>Bacteria</taxon>
        <taxon>Thermotogati</taxon>
        <taxon>Deinococcota</taxon>
        <taxon>Deinococci</taxon>
        <taxon>Thermales</taxon>
        <taxon>Thermaceae</taxon>
        <taxon>Meiothermus</taxon>
    </lineage>
</organism>
<reference evidence="2 3" key="1">
    <citation type="submission" date="2018-08" db="EMBL/GenBank/DDBJ databases">
        <title>Meiothermus granaticius genome AF-68 sequencing project.</title>
        <authorList>
            <person name="Da Costa M.S."/>
            <person name="Albuquerque L."/>
            <person name="Raposo P."/>
            <person name="Froufe H.J.C."/>
            <person name="Barroso C.S."/>
            <person name="Egas C."/>
        </authorList>
    </citation>
    <scope>NUCLEOTIDE SEQUENCE [LARGE SCALE GENOMIC DNA]</scope>
    <source>
        <strain evidence="2 3">AF-68</strain>
    </source>
</reference>
<dbReference type="RefSeq" id="WP_119355754.1">
    <property type="nucleotide sequence ID" value="NZ_BJXM01000004.1"/>
</dbReference>
<dbReference type="OrthoDB" id="27306at2"/>
<evidence type="ECO:0000256" key="1">
    <source>
        <dbReference type="SAM" id="Phobius"/>
    </source>
</evidence>
<keyword evidence="1" id="KW-0812">Transmembrane</keyword>
<protein>
    <submittedName>
        <fullName evidence="2">Uncharacterized protein</fullName>
    </submittedName>
</protein>
<proteinExistence type="predicted"/>
<name>A0A399FFE7_9DEIN</name>
<dbReference type="Gene3D" id="1.10.10.10">
    <property type="entry name" value="Winged helix-like DNA-binding domain superfamily/Winged helix DNA-binding domain"/>
    <property type="match status" value="1"/>
</dbReference>